<comment type="caution">
    <text evidence="1">The sequence shown here is derived from an EMBL/GenBank/DDBJ whole genome shotgun (WGS) entry which is preliminary data.</text>
</comment>
<proteinExistence type="predicted"/>
<dbReference type="AlphaFoldDB" id="F3GPY8"/>
<evidence type="ECO:0000313" key="2">
    <source>
        <dbReference type="Proteomes" id="UP000004986"/>
    </source>
</evidence>
<feature type="non-terminal residue" evidence="1">
    <location>
        <position position="58"/>
    </location>
</feature>
<dbReference type="Proteomes" id="UP000004986">
    <property type="component" value="Unassembled WGS sequence"/>
</dbReference>
<dbReference type="EMBL" id="AEAI01003885">
    <property type="protein sequence ID" value="EGH49141.1"/>
    <property type="molecule type" value="Genomic_DNA"/>
</dbReference>
<accession>F3GPY8</accession>
<evidence type="ECO:0000313" key="1">
    <source>
        <dbReference type="EMBL" id="EGH49141.1"/>
    </source>
</evidence>
<protein>
    <submittedName>
        <fullName evidence="1">AAA ATPase, central region</fullName>
    </submittedName>
</protein>
<dbReference type="BioCyc" id="PSYR629263:G11X0-8290-MONOMER"/>
<name>F3GPY8_PSESJ</name>
<sequence>RKAEQETRESLEQQWKRELELVEKLGALSVPQSGEPDAGQIAAVRAELASVQGEQPLV</sequence>
<organism evidence="1 2">
    <name type="scientific">Pseudomonas syringae pv. pisi str. 1704B</name>
    <dbReference type="NCBI Taxonomy" id="629263"/>
    <lineage>
        <taxon>Bacteria</taxon>
        <taxon>Pseudomonadati</taxon>
        <taxon>Pseudomonadota</taxon>
        <taxon>Gammaproteobacteria</taxon>
        <taxon>Pseudomonadales</taxon>
        <taxon>Pseudomonadaceae</taxon>
        <taxon>Pseudomonas</taxon>
        <taxon>Pseudomonas syringae</taxon>
    </lineage>
</organism>
<feature type="non-terminal residue" evidence="1">
    <location>
        <position position="1"/>
    </location>
</feature>
<reference evidence="1 2" key="1">
    <citation type="journal article" date="2011" name="PLoS Pathog.">
        <title>Dynamic evolution of pathogenicity revealed by sequencing and comparative genomics of 19 Pseudomonas syringae isolates.</title>
        <authorList>
            <person name="Baltrus D.A."/>
            <person name="Nishimura M.T."/>
            <person name="Romanchuk A."/>
            <person name="Chang J.H."/>
            <person name="Mukhtar M.S."/>
            <person name="Cherkis K."/>
            <person name="Roach J."/>
            <person name="Grant S.R."/>
            <person name="Jones C.D."/>
            <person name="Dangl J.L."/>
        </authorList>
    </citation>
    <scope>NUCLEOTIDE SEQUENCE [LARGE SCALE GENOMIC DNA]</scope>
    <source>
        <strain evidence="1 2">1704B</strain>
    </source>
</reference>
<gene>
    <name evidence="1" type="ORF">PSYPI_45026</name>
</gene>
<dbReference type="HOGENOM" id="CLU_2966582_0_0_6"/>
<keyword evidence="2" id="KW-1185">Reference proteome</keyword>